<dbReference type="NCBIfam" id="TIGR01813">
    <property type="entry name" value="flavo_cyto_c"/>
    <property type="match status" value="1"/>
</dbReference>
<evidence type="ECO:0000256" key="4">
    <source>
        <dbReference type="ARBA" id="ARBA00023002"/>
    </source>
</evidence>
<keyword evidence="2 5" id="KW-0285">Flavoprotein</keyword>
<protein>
    <recommendedName>
        <fullName evidence="5">Urocanate reductase</fullName>
        <ecNumber evidence="5">1.3.99.33</ecNumber>
    </recommendedName>
</protein>
<dbReference type="GO" id="GO:0016020">
    <property type="term" value="C:membrane"/>
    <property type="evidence" value="ECO:0007669"/>
    <property type="project" value="InterPro"/>
</dbReference>
<dbReference type="InterPro" id="IPR007329">
    <property type="entry name" value="FMN-bd"/>
</dbReference>
<evidence type="ECO:0000256" key="5">
    <source>
        <dbReference type="RuleBase" id="RU366062"/>
    </source>
</evidence>
<dbReference type="Pfam" id="PF00890">
    <property type="entry name" value="FAD_binding_2"/>
    <property type="match status" value="1"/>
</dbReference>
<evidence type="ECO:0000313" key="7">
    <source>
        <dbReference type="EMBL" id="SQJ11103.1"/>
    </source>
</evidence>
<dbReference type="InterPro" id="IPR027477">
    <property type="entry name" value="Succ_DH/fumarate_Rdtase_cat_sf"/>
</dbReference>
<dbReference type="GeneID" id="78453853"/>
<dbReference type="RefSeq" id="WP_005980832.1">
    <property type="nucleotide sequence ID" value="NZ_CABKNW010000005.1"/>
</dbReference>
<dbReference type="PANTHER" id="PTHR43400:SF7">
    <property type="entry name" value="FAD-DEPENDENT OXIDOREDUCTASE 2 FAD BINDING DOMAIN-CONTAINING PROTEIN"/>
    <property type="match status" value="1"/>
</dbReference>
<evidence type="ECO:0000259" key="6">
    <source>
        <dbReference type="SMART" id="SM00900"/>
    </source>
</evidence>
<dbReference type="SMART" id="SM00900">
    <property type="entry name" value="FMN_bind"/>
    <property type="match status" value="1"/>
</dbReference>
<gene>
    <name evidence="7" type="primary">ifcA_2</name>
    <name evidence="7" type="ORF">NCTC12112_02575</name>
</gene>
<accession>A0AAX2JF28</accession>
<evidence type="ECO:0000256" key="2">
    <source>
        <dbReference type="ARBA" id="ARBA00022630"/>
    </source>
</evidence>
<sequence length="580" mass="62305">MGKIRSILLVVFMMILSAFSFSYEPGSYKGEAAGYGGKVEVEVTVSKDRIENIKVLPNKETPFISSVAIERIPAMVLEKQSLGVDTVAGATVSSRGVLTAITNAVKAAGGDVRELRKRVPAPEIKKGNREYIADVVVIGGGGAGLAAATSAKQNGASVILIEKMPRLGGNTVLAGGAYNAVDTKRQKAQGIEDSVDLHYQHTYEGGDKKGNPKLVRILVENAYPALEWLESLGVTFKDEVFTVLGALYPRSHKPTTPVGTGMIIAHKDFAEQNGIMIFYETEAKDFIVKDGKVAGVEAEDAKNKIVFNAKKAVILATGGFAGDVEYRQQFNSNLTENILTTNHPGGDGSGVKMAEKIGAKLIGMEDIQLLPMGDPVTGSLSGNIETTVEDRIFVNKDGRRFVAEDERRDVMTNALFKQKDAYMWVIVDSKVYPTLETKNNFNEPIGDLIKAGRAVKADTLDELAEKIGVPADTLKKTIADYNKCVDAKKDPFGRKLFGIKFDKAPYYAGPRIPTVHHTMGGVEINEKAQVINTKGNPIPGLYAAGEVTGGIHGTNRLGGNALTDITVFGRIAGENAAKEK</sequence>
<comment type="similarity">
    <text evidence="1 5">Belongs to the FAD-dependent oxidoreductase 2 family. FRD/SDH subfamily.</text>
</comment>
<dbReference type="EC" id="1.3.99.33" evidence="5"/>
<comment type="catalytic activity">
    <reaction evidence="5">
        <text>dihydrourocanate + A = urocanate + AH2</text>
        <dbReference type="Rhea" id="RHEA:36059"/>
        <dbReference type="ChEBI" id="CHEBI:13193"/>
        <dbReference type="ChEBI" id="CHEBI:17499"/>
        <dbReference type="ChEBI" id="CHEBI:27247"/>
        <dbReference type="ChEBI" id="CHEBI:72991"/>
        <dbReference type="EC" id="1.3.99.33"/>
    </reaction>
</comment>
<dbReference type="AlphaFoldDB" id="A0AAX2JF28"/>
<dbReference type="SUPFAM" id="SSF56425">
    <property type="entry name" value="Succinate dehydrogenase/fumarate reductase flavoprotein, catalytic domain"/>
    <property type="match status" value="1"/>
</dbReference>
<dbReference type="InterPro" id="IPR050315">
    <property type="entry name" value="FAD-oxidoreductase_2"/>
</dbReference>
<feature type="domain" description="FMN-binding" evidence="6">
    <location>
        <begin position="34"/>
        <end position="108"/>
    </location>
</feature>
<evidence type="ECO:0000256" key="3">
    <source>
        <dbReference type="ARBA" id="ARBA00022827"/>
    </source>
</evidence>
<organism evidence="7 8">
    <name type="scientific">Fusobacterium ulcerans</name>
    <dbReference type="NCBI Taxonomy" id="861"/>
    <lineage>
        <taxon>Bacteria</taxon>
        <taxon>Fusobacteriati</taxon>
        <taxon>Fusobacteriota</taxon>
        <taxon>Fusobacteriia</taxon>
        <taxon>Fusobacteriales</taxon>
        <taxon>Fusobacteriaceae</taxon>
        <taxon>Fusobacterium</taxon>
    </lineage>
</organism>
<dbReference type="EMBL" id="LS483487">
    <property type="protein sequence ID" value="SQJ11103.1"/>
    <property type="molecule type" value="Genomic_DNA"/>
</dbReference>
<dbReference type="PRINTS" id="PR00368">
    <property type="entry name" value="FADPNR"/>
</dbReference>
<proteinExistence type="inferred from homology"/>
<keyword evidence="4 5" id="KW-0560">Oxidoreductase</keyword>
<evidence type="ECO:0000313" key="8">
    <source>
        <dbReference type="Proteomes" id="UP000249008"/>
    </source>
</evidence>
<reference evidence="7 8" key="1">
    <citation type="submission" date="2018-06" db="EMBL/GenBank/DDBJ databases">
        <authorList>
            <consortium name="Pathogen Informatics"/>
            <person name="Doyle S."/>
        </authorList>
    </citation>
    <scope>NUCLEOTIDE SEQUENCE [LARGE SCALE GENOMIC DNA]</scope>
    <source>
        <strain evidence="7 8">NCTC12112</strain>
    </source>
</reference>
<dbReference type="InterPro" id="IPR003953">
    <property type="entry name" value="FAD-dep_OxRdtase_2_FAD-bd"/>
</dbReference>
<dbReference type="Gene3D" id="3.50.50.60">
    <property type="entry name" value="FAD/NAD(P)-binding domain"/>
    <property type="match status" value="1"/>
</dbReference>
<dbReference type="GO" id="GO:0010181">
    <property type="term" value="F:FMN binding"/>
    <property type="evidence" value="ECO:0007669"/>
    <property type="project" value="InterPro"/>
</dbReference>
<dbReference type="InterPro" id="IPR010960">
    <property type="entry name" value="Flavocytochrome_c"/>
</dbReference>
<comment type="cofactor">
    <cofactor evidence="5">
        <name>FAD</name>
        <dbReference type="ChEBI" id="CHEBI:57692"/>
    </cofactor>
    <text evidence="5">Binds 1 FAD per subunit.</text>
</comment>
<dbReference type="Pfam" id="PF04205">
    <property type="entry name" value="FMN_bind"/>
    <property type="match status" value="1"/>
</dbReference>
<dbReference type="KEGG" id="ful:C4N20_03460"/>
<dbReference type="PANTHER" id="PTHR43400">
    <property type="entry name" value="FUMARATE REDUCTASE"/>
    <property type="match status" value="1"/>
</dbReference>
<dbReference type="Proteomes" id="UP000249008">
    <property type="component" value="Chromosome 1"/>
</dbReference>
<keyword evidence="3 5" id="KW-0274">FAD</keyword>
<evidence type="ECO:0000256" key="1">
    <source>
        <dbReference type="ARBA" id="ARBA00008040"/>
    </source>
</evidence>
<dbReference type="SUPFAM" id="SSF51905">
    <property type="entry name" value="FAD/NAD(P)-binding domain"/>
    <property type="match status" value="1"/>
</dbReference>
<dbReference type="GO" id="GO:0016491">
    <property type="term" value="F:oxidoreductase activity"/>
    <property type="evidence" value="ECO:0007669"/>
    <property type="project" value="UniProtKB-KW"/>
</dbReference>
<dbReference type="InterPro" id="IPR036188">
    <property type="entry name" value="FAD/NAD-bd_sf"/>
</dbReference>
<dbReference type="Gene3D" id="3.90.700.10">
    <property type="entry name" value="Succinate dehydrogenase/fumarate reductase flavoprotein, catalytic domain"/>
    <property type="match status" value="1"/>
</dbReference>
<dbReference type="Gene3D" id="3.90.1010.20">
    <property type="match status" value="1"/>
</dbReference>
<comment type="cofactor">
    <cofactor evidence="5">
        <name>FMN</name>
        <dbReference type="ChEBI" id="CHEBI:58210"/>
    </cofactor>
    <text evidence="5">Binds 1 or 2 FMN covalently per subunit.</text>
</comment>
<name>A0AAX2JF28_9FUSO</name>